<dbReference type="InterPro" id="IPR050300">
    <property type="entry name" value="GDXG_lipolytic_enzyme"/>
</dbReference>
<dbReference type="InterPro" id="IPR029058">
    <property type="entry name" value="AB_hydrolase_fold"/>
</dbReference>
<comment type="caution">
    <text evidence="3">The sequence shown here is derived from an EMBL/GenBank/DDBJ whole genome shotgun (WGS) entry which is preliminary data.</text>
</comment>
<evidence type="ECO:0000313" key="4">
    <source>
        <dbReference type="Proteomes" id="UP001500603"/>
    </source>
</evidence>
<keyword evidence="1" id="KW-0378">Hydrolase</keyword>
<organism evidence="3 4">
    <name type="scientific">Nocardia callitridis</name>
    <dbReference type="NCBI Taxonomy" id="648753"/>
    <lineage>
        <taxon>Bacteria</taxon>
        <taxon>Bacillati</taxon>
        <taxon>Actinomycetota</taxon>
        <taxon>Actinomycetes</taxon>
        <taxon>Mycobacteriales</taxon>
        <taxon>Nocardiaceae</taxon>
        <taxon>Nocardia</taxon>
    </lineage>
</organism>
<gene>
    <name evidence="3" type="ORF">GCM10023318_30150</name>
</gene>
<feature type="domain" description="Alpha/beta hydrolase fold-3" evidence="2">
    <location>
        <begin position="2"/>
        <end position="175"/>
    </location>
</feature>
<proteinExistence type="predicted"/>
<evidence type="ECO:0000259" key="2">
    <source>
        <dbReference type="Pfam" id="PF07859"/>
    </source>
</evidence>
<dbReference type="Gene3D" id="3.40.50.1820">
    <property type="entry name" value="alpha/beta hydrolase"/>
    <property type="match status" value="1"/>
</dbReference>
<accession>A0ABP9KE26</accession>
<name>A0ABP9KE26_9NOCA</name>
<dbReference type="PANTHER" id="PTHR48081:SF8">
    <property type="entry name" value="ALPHA_BETA HYDROLASE FOLD-3 DOMAIN-CONTAINING PROTEIN-RELATED"/>
    <property type="match status" value="1"/>
</dbReference>
<evidence type="ECO:0000313" key="3">
    <source>
        <dbReference type="EMBL" id="GAA5054780.1"/>
    </source>
</evidence>
<dbReference type="Pfam" id="PF07859">
    <property type="entry name" value="Abhydrolase_3"/>
    <property type="match status" value="1"/>
</dbReference>
<dbReference type="EMBL" id="BAABJM010000002">
    <property type="protein sequence ID" value="GAA5054780.1"/>
    <property type="molecule type" value="Genomic_DNA"/>
</dbReference>
<protein>
    <recommendedName>
        <fullName evidence="2">Alpha/beta hydrolase fold-3 domain-containing protein</fullName>
    </recommendedName>
</protein>
<dbReference type="PANTHER" id="PTHR48081">
    <property type="entry name" value="AB HYDROLASE SUPERFAMILY PROTEIN C4A8.06C"/>
    <property type="match status" value="1"/>
</dbReference>
<dbReference type="Proteomes" id="UP001500603">
    <property type="component" value="Unassembled WGS sequence"/>
</dbReference>
<evidence type="ECO:0000256" key="1">
    <source>
        <dbReference type="ARBA" id="ARBA00022801"/>
    </source>
</evidence>
<keyword evidence="4" id="KW-1185">Reference proteome</keyword>
<reference evidence="4" key="1">
    <citation type="journal article" date="2019" name="Int. J. Syst. Evol. Microbiol.">
        <title>The Global Catalogue of Microorganisms (GCM) 10K type strain sequencing project: providing services to taxonomists for standard genome sequencing and annotation.</title>
        <authorList>
            <consortium name="The Broad Institute Genomics Platform"/>
            <consortium name="The Broad Institute Genome Sequencing Center for Infectious Disease"/>
            <person name="Wu L."/>
            <person name="Ma J."/>
        </authorList>
    </citation>
    <scope>NUCLEOTIDE SEQUENCE [LARGE SCALE GENOMIC DNA]</scope>
    <source>
        <strain evidence="4">JCM 18298</strain>
    </source>
</reference>
<sequence length="206" mass="22176">MNKLGIVVVAVDYRLAPEHPYPTPLDDCYSALTWLADRPEIDSTRIAIGGASAGGGLAAALALLVRDRSSVTPVLQLLAYPMIDNRTVAHSDTAAYHRLWNERSNTWAWSCYLRDADPYEAVPAQHPSLTGVAPAWIGVGTYDLFHDENLAYAQRLTAAGVACDLEIVPGAFHGFDIVTPTAPVSRSFFASQCEKLATAFDASTAP</sequence>
<dbReference type="InterPro" id="IPR013094">
    <property type="entry name" value="AB_hydrolase_3"/>
</dbReference>
<dbReference type="SUPFAM" id="SSF53474">
    <property type="entry name" value="alpha/beta-Hydrolases"/>
    <property type="match status" value="1"/>
</dbReference>